<name>A0A401Z9G2_9CHLR</name>
<dbReference type="OrthoDB" id="10000186at2"/>
<dbReference type="EMBL" id="BIFQ01000001">
    <property type="protein sequence ID" value="GCE03479.1"/>
    <property type="molecule type" value="Genomic_DNA"/>
</dbReference>
<protein>
    <submittedName>
        <fullName evidence="2">Uncharacterized protein</fullName>
    </submittedName>
</protein>
<evidence type="ECO:0000313" key="2">
    <source>
        <dbReference type="EMBL" id="GCE03479.1"/>
    </source>
</evidence>
<dbReference type="RefSeq" id="WP_126594745.1">
    <property type="nucleotide sequence ID" value="NZ_BIFQ01000001.1"/>
</dbReference>
<keyword evidence="1" id="KW-0472">Membrane</keyword>
<feature type="transmembrane region" description="Helical" evidence="1">
    <location>
        <begin position="105"/>
        <end position="130"/>
    </location>
</feature>
<accession>A0A401Z9G2</accession>
<organism evidence="2 3">
    <name type="scientific">Dictyobacter aurantiacus</name>
    <dbReference type="NCBI Taxonomy" id="1936993"/>
    <lineage>
        <taxon>Bacteria</taxon>
        <taxon>Bacillati</taxon>
        <taxon>Chloroflexota</taxon>
        <taxon>Ktedonobacteria</taxon>
        <taxon>Ktedonobacterales</taxon>
        <taxon>Dictyobacteraceae</taxon>
        <taxon>Dictyobacter</taxon>
    </lineage>
</organism>
<proteinExistence type="predicted"/>
<comment type="caution">
    <text evidence="2">The sequence shown here is derived from an EMBL/GenBank/DDBJ whole genome shotgun (WGS) entry which is preliminary data.</text>
</comment>
<gene>
    <name evidence="2" type="ORF">KDAU_08080</name>
</gene>
<dbReference type="Pfam" id="PF18895">
    <property type="entry name" value="T4SS_pilin"/>
    <property type="match status" value="1"/>
</dbReference>
<reference evidence="3" key="1">
    <citation type="submission" date="2018-12" db="EMBL/GenBank/DDBJ databases">
        <title>Tengunoibacter tsumagoiensis gen. nov., sp. nov., Dictyobacter kobayashii sp. nov., D. alpinus sp. nov., and D. joshuensis sp. nov. and description of Dictyobacteraceae fam. nov. within the order Ktedonobacterales isolated from Tengu-no-mugimeshi.</title>
        <authorList>
            <person name="Wang C.M."/>
            <person name="Zheng Y."/>
            <person name="Sakai Y."/>
            <person name="Toyoda A."/>
            <person name="Minakuchi Y."/>
            <person name="Abe K."/>
            <person name="Yokota A."/>
            <person name="Yabe S."/>
        </authorList>
    </citation>
    <scope>NUCLEOTIDE SEQUENCE [LARGE SCALE GENOMIC DNA]</scope>
    <source>
        <strain evidence="3">S-27</strain>
    </source>
</reference>
<dbReference type="InterPro" id="IPR043993">
    <property type="entry name" value="T4SS_pilin"/>
</dbReference>
<keyword evidence="1" id="KW-1133">Transmembrane helix</keyword>
<dbReference type="AlphaFoldDB" id="A0A401Z9G2"/>
<evidence type="ECO:0000313" key="3">
    <source>
        <dbReference type="Proteomes" id="UP000287224"/>
    </source>
</evidence>
<feature type="transmembrane region" description="Helical" evidence="1">
    <location>
        <begin position="69"/>
        <end position="93"/>
    </location>
</feature>
<dbReference type="Proteomes" id="UP000287224">
    <property type="component" value="Unassembled WGS sequence"/>
</dbReference>
<evidence type="ECO:0000256" key="1">
    <source>
        <dbReference type="SAM" id="Phobius"/>
    </source>
</evidence>
<keyword evidence="1" id="KW-0812">Transmembrane</keyword>
<keyword evidence="3" id="KW-1185">Reference proteome</keyword>
<sequence>MLILGTILHIHIHHFTNMFPFLALPPLPQPSLGGAANPLGAGGPLGGGGGGLDPIQTELTGFLSSVKNLLTGIGATIAVIGVIIGGLMRATAFGNERKVAISNQAIACAIVGLAIVLIANTAVLAIQGMFR</sequence>